<reference evidence="2" key="2">
    <citation type="submission" date="2020-09" db="EMBL/GenBank/DDBJ databases">
        <authorList>
            <person name="Sun Q."/>
            <person name="Zhou Y."/>
        </authorList>
    </citation>
    <scope>NUCLEOTIDE SEQUENCE</scope>
    <source>
        <strain evidence="2">CGMCC 1.15330</strain>
    </source>
</reference>
<dbReference type="EMBL" id="BMIH01000001">
    <property type="protein sequence ID" value="GGB15201.1"/>
    <property type="molecule type" value="Genomic_DNA"/>
</dbReference>
<name>A0A916WNG3_9SPHN</name>
<keyword evidence="1" id="KW-1133">Transmembrane helix</keyword>
<feature type="transmembrane region" description="Helical" evidence="1">
    <location>
        <begin position="54"/>
        <end position="75"/>
    </location>
</feature>
<comment type="caution">
    <text evidence="2">The sequence shown here is derived from an EMBL/GenBank/DDBJ whole genome shotgun (WGS) entry which is preliminary data.</text>
</comment>
<keyword evidence="1" id="KW-0472">Membrane</keyword>
<proteinExistence type="predicted"/>
<reference evidence="2" key="1">
    <citation type="journal article" date="2014" name="Int. J. Syst. Evol. Microbiol.">
        <title>Complete genome sequence of Corynebacterium casei LMG S-19264T (=DSM 44701T), isolated from a smear-ripened cheese.</title>
        <authorList>
            <consortium name="US DOE Joint Genome Institute (JGI-PGF)"/>
            <person name="Walter F."/>
            <person name="Albersmeier A."/>
            <person name="Kalinowski J."/>
            <person name="Ruckert C."/>
        </authorList>
    </citation>
    <scope>NUCLEOTIDE SEQUENCE</scope>
    <source>
        <strain evidence="2">CGMCC 1.15330</strain>
    </source>
</reference>
<keyword evidence="3" id="KW-1185">Reference proteome</keyword>
<gene>
    <name evidence="2" type="ORF">GCM10011380_00770</name>
</gene>
<sequence>MLIVRLQKHFRERQMEWALAAMATGWGAILMSSPSTFARPFYAPLRRMFSAEVWGWAIFAAGLLGLVTLFINGAWRRTPFLRQVSSGARMTAWAGLLFGCLSVEWQTPAAVIYAGLLFMDGMAMSNATADGQRAKSGTAGDGH</sequence>
<organism evidence="2 3">
    <name type="scientific">Sphingomonas metalli</name>
    <dbReference type="NCBI Taxonomy" id="1779358"/>
    <lineage>
        <taxon>Bacteria</taxon>
        <taxon>Pseudomonadati</taxon>
        <taxon>Pseudomonadota</taxon>
        <taxon>Alphaproteobacteria</taxon>
        <taxon>Sphingomonadales</taxon>
        <taxon>Sphingomonadaceae</taxon>
        <taxon>Sphingomonas</taxon>
    </lineage>
</organism>
<evidence type="ECO:0000313" key="2">
    <source>
        <dbReference type="EMBL" id="GGB15201.1"/>
    </source>
</evidence>
<evidence type="ECO:0000313" key="3">
    <source>
        <dbReference type="Proteomes" id="UP000623067"/>
    </source>
</evidence>
<dbReference type="AlphaFoldDB" id="A0A916WNG3"/>
<feature type="transmembrane region" description="Helical" evidence="1">
    <location>
        <begin position="96"/>
        <end position="118"/>
    </location>
</feature>
<accession>A0A916WNG3</accession>
<keyword evidence="1" id="KW-0812">Transmembrane</keyword>
<dbReference type="RefSeq" id="WP_188656649.1">
    <property type="nucleotide sequence ID" value="NZ_BMIH01000001.1"/>
</dbReference>
<dbReference type="Proteomes" id="UP000623067">
    <property type="component" value="Unassembled WGS sequence"/>
</dbReference>
<protein>
    <submittedName>
        <fullName evidence="2">Uncharacterized protein</fullName>
    </submittedName>
</protein>
<evidence type="ECO:0000256" key="1">
    <source>
        <dbReference type="SAM" id="Phobius"/>
    </source>
</evidence>